<gene>
    <name evidence="8" type="ORF">DFL_009813</name>
</gene>
<keyword evidence="3 7" id="KW-0812">Transmembrane</keyword>
<dbReference type="RefSeq" id="XP_067487512.1">
    <property type="nucleotide sequence ID" value="XM_067639756.1"/>
</dbReference>
<dbReference type="GO" id="GO:0015123">
    <property type="term" value="F:acetate transmembrane transporter activity"/>
    <property type="evidence" value="ECO:0007669"/>
    <property type="project" value="TreeGrafter"/>
</dbReference>
<keyword evidence="9" id="KW-1185">Reference proteome</keyword>
<keyword evidence="5 7" id="KW-0472">Membrane</keyword>
<comment type="caution">
    <text evidence="8">The sequence shown here is derived from an EMBL/GenBank/DDBJ whole genome shotgun (WGS) entry which is preliminary data.</text>
</comment>
<reference evidence="8 9" key="1">
    <citation type="submission" date="2019-01" db="EMBL/GenBank/DDBJ databases">
        <title>Intercellular communication is required for trap formation in the nematode-trapping fungus Duddingtonia flagrans.</title>
        <authorList>
            <person name="Youssar L."/>
            <person name="Wernet V."/>
            <person name="Hensel N."/>
            <person name="Hildebrandt H.-G."/>
            <person name="Fischer R."/>
        </authorList>
    </citation>
    <scope>NUCLEOTIDE SEQUENCE [LARGE SCALE GENOMIC DNA]</scope>
    <source>
        <strain evidence="8 9">CBS H-5679</strain>
    </source>
</reference>
<protein>
    <recommendedName>
        <fullName evidence="10">GPR1/FUN34/YaaH-class plasma membrane protein</fullName>
    </recommendedName>
</protein>
<evidence type="ECO:0000256" key="6">
    <source>
        <dbReference type="SAM" id="MobiDB-lite"/>
    </source>
</evidence>
<evidence type="ECO:0000313" key="9">
    <source>
        <dbReference type="Proteomes" id="UP000283090"/>
    </source>
</evidence>
<feature type="transmembrane region" description="Helical" evidence="7">
    <location>
        <begin position="243"/>
        <end position="263"/>
    </location>
</feature>
<dbReference type="AlphaFoldDB" id="A0A436ZSW5"/>
<dbReference type="GO" id="GO:0005886">
    <property type="term" value="C:plasma membrane"/>
    <property type="evidence" value="ECO:0007669"/>
    <property type="project" value="TreeGrafter"/>
</dbReference>
<dbReference type="PANTHER" id="PTHR31123">
    <property type="entry name" value="ACCUMULATION OF DYADS PROTEIN 2-RELATED"/>
    <property type="match status" value="1"/>
</dbReference>
<dbReference type="InterPro" id="IPR051633">
    <property type="entry name" value="AceTr"/>
</dbReference>
<feature type="transmembrane region" description="Helical" evidence="7">
    <location>
        <begin position="113"/>
        <end position="132"/>
    </location>
</feature>
<evidence type="ECO:0000256" key="1">
    <source>
        <dbReference type="ARBA" id="ARBA00004141"/>
    </source>
</evidence>
<evidence type="ECO:0000256" key="4">
    <source>
        <dbReference type="ARBA" id="ARBA00022989"/>
    </source>
</evidence>
<name>A0A436ZSW5_ARTFL</name>
<sequence>MEKTTLDPTYSTESQIMPQSRNQGYSNPPSSQHNDSGKDQLDRVRTTATMQISPELFEKLYLSPPNKVHGDLRKTFGNPTPIAVLGFLVCLTPLSMDLMGWRGAGGVGAAQVASYYFLGGMLSLVGGILEFFLGNTFPFVVFTSFSGFWFSLGGTLTPSFNAMGAYSSSGSNAVEGGTTMGFNASFGFYLLAWGFITTIYLICSLRTNVVFLTLFTFLDATFGLLVSVYFYVANGNVKLAGNLQIAAGACALLTCVPGWYILLAQMLESVDFPFQLPVGDLSQFIVSGSESRLRKAGTSASVDDRV</sequence>
<dbReference type="VEuPathDB" id="FungiDB:DFL_009813"/>
<dbReference type="GeneID" id="93592124"/>
<proteinExistence type="inferred from homology"/>
<feature type="compositionally biased region" description="Polar residues" evidence="6">
    <location>
        <begin position="1"/>
        <end position="34"/>
    </location>
</feature>
<feature type="region of interest" description="Disordered" evidence="6">
    <location>
        <begin position="1"/>
        <end position="42"/>
    </location>
</feature>
<accession>A0A436ZSW5</accession>
<evidence type="ECO:0000256" key="5">
    <source>
        <dbReference type="ARBA" id="ARBA00023136"/>
    </source>
</evidence>
<feature type="transmembrane region" description="Helical" evidence="7">
    <location>
        <begin position="180"/>
        <end position="202"/>
    </location>
</feature>
<organism evidence="8 9">
    <name type="scientific">Arthrobotrys flagrans</name>
    <name type="common">Nematode-trapping fungus</name>
    <name type="synonym">Trichothecium flagrans</name>
    <dbReference type="NCBI Taxonomy" id="97331"/>
    <lineage>
        <taxon>Eukaryota</taxon>
        <taxon>Fungi</taxon>
        <taxon>Dikarya</taxon>
        <taxon>Ascomycota</taxon>
        <taxon>Pezizomycotina</taxon>
        <taxon>Orbiliomycetes</taxon>
        <taxon>Orbiliales</taxon>
        <taxon>Orbiliaceae</taxon>
        <taxon>Arthrobotrys</taxon>
    </lineage>
</organism>
<dbReference type="STRING" id="97331.A0A436ZSW5"/>
<dbReference type="EMBL" id="SAEB01000012">
    <property type="protein sequence ID" value="RVD81968.1"/>
    <property type="molecule type" value="Genomic_DNA"/>
</dbReference>
<evidence type="ECO:0008006" key="10">
    <source>
        <dbReference type="Google" id="ProtNLM"/>
    </source>
</evidence>
<dbReference type="InterPro" id="IPR000791">
    <property type="entry name" value="Gpr1/Fun34/SatP-like"/>
</dbReference>
<dbReference type="Proteomes" id="UP000283090">
    <property type="component" value="Unassembled WGS sequence"/>
</dbReference>
<comment type="similarity">
    <text evidence="2">Belongs to the acetate uptake transporter (AceTr) (TC 2.A.96) family.</text>
</comment>
<evidence type="ECO:0000256" key="2">
    <source>
        <dbReference type="ARBA" id="ARBA00005587"/>
    </source>
</evidence>
<dbReference type="PANTHER" id="PTHR31123:SF4">
    <property type="entry name" value="PROTEIN ALCS"/>
    <property type="match status" value="1"/>
</dbReference>
<comment type="subcellular location">
    <subcellularLocation>
        <location evidence="1">Membrane</location>
        <topology evidence="1">Multi-pass membrane protein</topology>
    </subcellularLocation>
</comment>
<feature type="transmembrane region" description="Helical" evidence="7">
    <location>
        <begin position="139"/>
        <end position="160"/>
    </location>
</feature>
<keyword evidence="4 7" id="KW-1133">Transmembrane helix</keyword>
<evidence type="ECO:0000256" key="3">
    <source>
        <dbReference type="ARBA" id="ARBA00022692"/>
    </source>
</evidence>
<evidence type="ECO:0000313" key="8">
    <source>
        <dbReference type="EMBL" id="RVD81968.1"/>
    </source>
</evidence>
<dbReference type="Pfam" id="PF01184">
    <property type="entry name" value="Gpr1_Fun34_YaaH"/>
    <property type="match status" value="1"/>
</dbReference>
<feature type="transmembrane region" description="Helical" evidence="7">
    <location>
        <begin position="82"/>
        <end position="101"/>
    </location>
</feature>
<evidence type="ECO:0000256" key="7">
    <source>
        <dbReference type="SAM" id="Phobius"/>
    </source>
</evidence>
<dbReference type="OrthoDB" id="3648309at2759"/>
<feature type="transmembrane region" description="Helical" evidence="7">
    <location>
        <begin position="209"/>
        <end position="231"/>
    </location>
</feature>